<dbReference type="SUPFAM" id="SSF49329">
    <property type="entry name" value="Cu,Zn superoxide dismutase-like"/>
    <property type="match status" value="1"/>
</dbReference>
<dbReference type="RefSeq" id="WP_063998579.1">
    <property type="nucleotide sequence ID" value="NZ_VOAP01000025.1"/>
</dbReference>
<organism evidence="4 5">
    <name type="scientific">Campylobacter hyointestinalis</name>
    <dbReference type="NCBI Taxonomy" id="198"/>
    <lineage>
        <taxon>Bacteria</taxon>
        <taxon>Pseudomonadati</taxon>
        <taxon>Campylobacterota</taxon>
        <taxon>Epsilonproteobacteria</taxon>
        <taxon>Campylobacterales</taxon>
        <taxon>Campylobacteraceae</taxon>
        <taxon>Campylobacter</taxon>
    </lineage>
</organism>
<dbReference type="Pfam" id="PF00080">
    <property type="entry name" value="Sod_Cu"/>
    <property type="match status" value="1"/>
</dbReference>
<keyword evidence="2" id="KW-0479">Metal-binding</keyword>
<dbReference type="AlphaFoldDB" id="A0A562XBP0"/>
<comment type="similarity">
    <text evidence="1 2">Belongs to the Cu-Zn superoxide dismutase family.</text>
</comment>
<accession>A0A562XBP0</accession>
<evidence type="ECO:0000313" key="5">
    <source>
        <dbReference type="Proteomes" id="UP000321812"/>
    </source>
</evidence>
<evidence type="ECO:0000313" key="4">
    <source>
        <dbReference type="EMBL" id="TWO19003.1"/>
    </source>
</evidence>
<name>A0A562XBP0_CAMHY</name>
<evidence type="ECO:0000256" key="2">
    <source>
        <dbReference type="RuleBase" id="RU000393"/>
    </source>
</evidence>
<dbReference type="Gene3D" id="2.60.40.200">
    <property type="entry name" value="Superoxide dismutase, copper/zinc binding domain"/>
    <property type="match status" value="1"/>
</dbReference>
<sequence>MSKISFISALLATALFGATHGEQSSPLNSFDPKSVDHIVIKMSALSANGDKSVGEVVAINTADGVAFFPRLSGLSAPGMHGFHVHTNPDCGSSDKGLGMKAGGHWDPQNTGKHSFPWDNDGHKGDLPALYVDTNGDANYPVLSTKIKNINELKGHSLMIHLGADNHSDSPKPLGGGGARLVCGVIN</sequence>
<dbReference type="EC" id="1.15.1.1" evidence="2"/>
<comment type="caution">
    <text evidence="4">The sequence shown here is derived from an EMBL/GenBank/DDBJ whole genome shotgun (WGS) entry which is preliminary data.</text>
</comment>
<keyword evidence="2" id="KW-0560">Oxidoreductase</keyword>
<comment type="cofactor">
    <cofactor evidence="2">
        <name>Cu cation</name>
        <dbReference type="ChEBI" id="CHEBI:23378"/>
    </cofactor>
    <text evidence="2">Binds 1 copper ion per subunit.</text>
</comment>
<dbReference type="InterPro" id="IPR018152">
    <property type="entry name" value="SOD_Cu/Zn_BS"/>
</dbReference>
<dbReference type="InterPro" id="IPR024134">
    <property type="entry name" value="SOD_Cu/Zn_/chaperone"/>
</dbReference>
<keyword evidence="2" id="KW-0186">Copper</keyword>
<dbReference type="InterPro" id="IPR001424">
    <property type="entry name" value="SOD_Cu_Zn_dom"/>
</dbReference>
<comment type="function">
    <text evidence="2">Destroys radicals which are normally produced within the cells and which are toxic to biological systems.</text>
</comment>
<dbReference type="InterPro" id="IPR036423">
    <property type="entry name" value="SOD-like_Cu/Zn_dom_sf"/>
</dbReference>
<comment type="catalytic activity">
    <reaction evidence="2">
        <text>2 superoxide + 2 H(+) = H2O2 + O2</text>
        <dbReference type="Rhea" id="RHEA:20696"/>
        <dbReference type="ChEBI" id="CHEBI:15378"/>
        <dbReference type="ChEBI" id="CHEBI:15379"/>
        <dbReference type="ChEBI" id="CHEBI:16240"/>
        <dbReference type="ChEBI" id="CHEBI:18421"/>
        <dbReference type="EC" id="1.15.1.1"/>
    </reaction>
</comment>
<proteinExistence type="inferred from homology"/>
<dbReference type="PANTHER" id="PTHR10003">
    <property type="entry name" value="SUPEROXIDE DISMUTASE CU-ZN -RELATED"/>
    <property type="match status" value="1"/>
</dbReference>
<feature type="domain" description="Superoxide dismutase copper/zinc binding" evidence="3">
    <location>
        <begin position="63"/>
        <end position="185"/>
    </location>
</feature>
<dbReference type="EMBL" id="VOAP01000025">
    <property type="protein sequence ID" value="TWO19003.1"/>
    <property type="molecule type" value="Genomic_DNA"/>
</dbReference>
<keyword evidence="2" id="KW-0862">Zinc</keyword>
<dbReference type="Proteomes" id="UP000321812">
    <property type="component" value="Unassembled WGS sequence"/>
</dbReference>
<dbReference type="PROSITE" id="PS00087">
    <property type="entry name" value="SOD_CU_ZN_1"/>
    <property type="match status" value="1"/>
</dbReference>
<protein>
    <recommendedName>
        <fullName evidence="2">Superoxide dismutase [Cu-Zn]</fullName>
        <ecNumber evidence="2">1.15.1.1</ecNumber>
    </recommendedName>
</protein>
<gene>
    <name evidence="4" type="ORF">YZ82_07790</name>
</gene>
<dbReference type="GO" id="GO:0005507">
    <property type="term" value="F:copper ion binding"/>
    <property type="evidence" value="ECO:0007669"/>
    <property type="project" value="InterPro"/>
</dbReference>
<dbReference type="GO" id="GO:0004784">
    <property type="term" value="F:superoxide dismutase activity"/>
    <property type="evidence" value="ECO:0007669"/>
    <property type="project" value="UniProtKB-EC"/>
</dbReference>
<dbReference type="PROSITE" id="PS00332">
    <property type="entry name" value="SOD_CU_ZN_2"/>
    <property type="match status" value="1"/>
</dbReference>
<evidence type="ECO:0000256" key="1">
    <source>
        <dbReference type="ARBA" id="ARBA00010457"/>
    </source>
</evidence>
<reference evidence="4 5" key="1">
    <citation type="submission" date="2019-07" db="EMBL/GenBank/DDBJ databases">
        <title>Rapid identification of Enteric Bacteria from Whole Genome Sequences (WGS) using Average Nucleotide Identity (ANI).</title>
        <authorList>
            <person name="Lane C."/>
        </authorList>
    </citation>
    <scope>NUCLEOTIDE SEQUENCE [LARGE SCALE GENOMIC DNA]</scope>
    <source>
        <strain evidence="4 5">D2411</strain>
    </source>
</reference>
<comment type="cofactor">
    <cofactor evidence="2">
        <name>Zn(2+)</name>
        <dbReference type="ChEBI" id="CHEBI:29105"/>
    </cofactor>
    <text evidence="2">Binds 1 zinc ion per subunit.</text>
</comment>
<evidence type="ECO:0000259" key="3">
    <source>
        <dbReference type="Pfam" id="PF00080"/>
    </source>
</evidence>